<feature type="compositionally biased region" description="Acidic residues" evidence="10">
    <location>
        <begin position="413"/>
        <end position="426"/>
    </location>
</feature>
<feature type="compositionally biased region" description="Basic and acidic residues" evidence="10">
    <location>
        <begin position="248"/>
        <end position="259"/>
    </location>
</feature>
<dbReference type="InterPro" id="IPR009057">
    <property type="entry name" value="Homeodomain-like_sf"/>
</dbReference>
<keyword evidence="6 12" id="KW-0238">DNA-binding</keyword>
<evidence type="ECO:0000256" key="1">
    <source>
        <dbReference type="ARBA" id="ARBA00004123"/>
    </source>
</evidence>
<gene>
    <name evidence="12" type="ORF">D0Y65_053428</name>
</gene>
<keyword evidence="5" id="KW-0805">Transcription regulation</keyword>
<dbReference type="InterPro" id="IPR006455">
    <property type="entry name" value="Homeodomain_ZF_HD"/>
</dbReference>
<dbReference type="FunFam" id="1.10.10.60:FF:000257">
    <property type="entry name" value="Zinc-finger homeodomain protein 2"/>
    <property type="match status" value="1"/>
</dbReference>
<keyword evidence="7 12" id="KW-0371">Homeobox</keyword>
<dbReference type="Gene3D" id="1.10.10.60">
    <property type="entry name" value="Homeodomain-like"/>
    <property type="match status" value="1"/>
</dbReference>
<dbReference type="GO" id="GO:0003700">
    <property type="term" value="F:DNA-binding transcription factor activity"/>
    <property type="evidence" value="ECO:0007669"/>
    <property type="project" value="TreeGrafter"/>
</dbReference>
<feature type="region of interest" description="Disordered" evidence="10">
    <location>
        <begin position="152"/>
        <end position="190"/>
    </location>
</feature>
<accession>A0A445F1V6</accession>
<dbReference type="NCBIfam" id="TIGR01566">
    <property type="entry name" value="ZF_HD_prot_N"/>
    <property type="match status" value="1"/>
</dbReference>
<feature type="domain" description="ZF-HD dimerization-type" evidence="11">
    <location>
        <begin position="62"/>
        <end position="111"/>
    </location>
</feature>
<reference evidence="12 13" key="1">
    <citation type="submission" date="2018-09" db="EMBL/GenBank/DDBJ databases">
        <title>A high-quality reference genome of wild soybean provides a powerful tool to mine soybean genomes.</title>
        <authorList>
            <person name="Xie M."/>
            <person name="Chung C.Y.L."/>
            <person name="Li M.-W."/>
            <person name="Wong F.-L."/>
            <person name="Chan T.-F."/>
            <person name="Lam H.-M."/>
        </authorList>
    </citation>
    <scope>NUCLEOTIDE SEQUENCE [LARGE SCALE GENOMIC DNA]</scope>
    <source>
        <strain evidence="13">cv. W05</strain>
        <tissue evidence="12">Hypocotyl of etiolated seedlings</tissue>
    </source>
</reference>
<dbReference type="GO" id="GO:0005634">
    <property type="term" value="C:nucleus"/>
    <property type="evidence" value="ECO:0007669"/>
    <property type="project" value="UniProtKB-SubCell"/>
</dbReference>
<feature type="region of interest" description="Disordered" evidence="10">
    <location>
        <begin position="411"/>
        <end position="478"/>
    </location>
</feature>
<name>A0A445F1V6_GLYSO</name>
<evidence type="ECO:0000256" key="3">
    <source>
        <dbReference type="ARBA" id="ARBA00022771"/>
    </source>
</evidence>
<keyword evidence="2" id="KW-0479">Metal-binding</keyword>
<evidence type="ECO:0000313" key="12">
    <source>
        <dbReference type="EMBL" id="RZB42828.1"/>
    </source>
</evidence>
<dbReference type="GO" id="GO:0050793">
    <property type="term" value="P:regulation of developmental process"/>
    <property type="evidence" value="ECO:0007669"/>
    <property type="project" value="TreeGrafter"/>
</dbReference>
<evidence type="ECO:0000256" key="8">
    <source>
        <dbReference type="ARBA" id="ARBA00023163"/>
    </source>
</evidence>
<keyword evidence="4" id="KW-0862">Zinc</keyword>
<keyword evidence="3 12" id="KW-0863">Zinc-finger</keyword>
<feature type="region of interest" description="Disordered" evidence="10">
    <location>
        <begin position="1"/>
        <end position="34"/>
    </location>
</feature>
<dbReference type="GO" id="GO:0008270">
    <property type="term" value="F:zinc ion binding"/>
    <property type="evidence" value="ECO:0007669"/>
    <property type="project" value="UniProtKB-KW"/>
</dbReference>
<evidence type="ECO:0000259" key="11">
    <source>
        <dbReference type="PROSITE" id="PS51523"/>
    </source>
</evidence>
<feature type="compositionally biased region" description="Basic and acidic residues" evidence="10">
    <location>
        <begin position="1"/>
        <end position="11"/>
    </location>
</feature>
<feature type="region of interest" description="Disordered" evidence="10">
    <location>
        <begin position="248"/>
        <end position="269"/>
    </location>
</feature>
<evidence type="ECO:0000256" key="6">
    <source>
        <dbReference type="ARBA" id="ARBA00023125"/>
    </source>
</evidence>
<dbReference type="Pfam" id="PF04770">
    <property type="entry name" value="ZF-HD_dimer"/>
    <property type="match status" value="1"/>
</dbReference>
<organism evidence="12 13">
    <name type="scientific">Glycine soja</name>
    <name type="common">Wild soybean</name>
    <dbReference type="NCBI Taxonomy" id="3848"/>
    <lineage>
        <taxon>Eukaryota</taxon>
        <taxon>Viridiplantae</taxon>
        <taxon>Streptophyta</taxon>
        <taxon>Embryophyta</taxon>
        <taxon>Tracheophyta</taxon>
        <taxon>Spermatophyta</taxon>
        <taxon>Magnoliopsida</taxon>
        <taxon>eudicotyledons</taxon>
        <taxon>Gunneridae</taxon>
        <taxon>Pentapetalae</taxon>
        <taxon>rosids</taxon>
        <taxon>fabids</taxon>
        <taxon>Fabales</taxon>
        <taxon>Fabaceae</taxon>
        <taxon>Papilionoideae</taxon>
        <taxon>50 kb inversion clade</taxon>
        <taxon>NPAAA clade</taxon>
        <taxon>indigoferoid/millettioid clade</taxon>
        <taxon>Phaseoleae</taxon>
        <taxon>Glycine</taxon>
        <taxon>Glycine subgen. Soja</taxon>
    </lineage>
</organism>
<dbReference type="InterPro" id="IPR006456">
    <property type="entry name" value="ZF_HD_homeobox_Cys/His_dimer"/>
</dbReference>
<dbReference type="PROSITE" id="PS51523">
    <property type="entry name" value="ZF_HD_DIMER"/>
    <property type="match status" value="1"/>
</dbReference>
<dbReference type="AlphaFoldDB" id="A0A445F1V6"/>
<dbReference type="SUPFAM" id="SSF46689">
    <property type="entry name" value="Homeodomain-like"/>
    <property type="match status" value="1"/>
</dbReference>
<dbReference type="PANTHER" id="PTHR31948:SF157">
    <property type="entry name" value="ZINC-FINGER HOMEODOMAIN PROTEIN 1"/>
    <property type="match status" value="1"/>
</dbReference>
<keyword evidence="13" id="KW-1185">Reference proteome</keyword>
<evidence type="ECO:0000256" key="10">
    <source>
        <dbReference type="SAM" id="MobiDB-lite"/>
    </source>
</evidence>
<dbReference type="PANTHER" id="PTHR31948">
    <property type="entry name" value="ZINC-FINGER HOMEODOMAIN PROTEIN 2"/>
    <property type="match status" value="1"/>
</dbReference>
<evidence type="ECO:0000256" key="2">
    <source>
        <dbReference type="ARBA" id="ARBA00022723"/>
    </source>
</evidence>
<proteinExistence type="predicted"/>
<evidence type="ECO:0000256" key="4">
    <source>
        <dbReference type="ARBA" id="ARBA00022833"/>
    </source>
</evidence>
<dbReference type="GO" id="GO:0000976">
    <property type="term" value="F:transcription cis-regulatory region binding"/>
    <property type="evidence" value="ECO:0007669"/>
    <property type="project" value="TreeGrafter"/>
</dbReference>
<dbReference type="EMBL" id="QZWG01000020">
    <property type="protein sequence ID" value="RZB42828.1"/>
    <property type="molecule type" value="Genomic_DNA"/>
</dbReference>
<comment type="subcellular location">
    <subcellularLocation>
        <location evidence="1">Nucleus</location>
    </subcellularLocation>
</comment>
<evidence type="ECO:0000256" key="7">
    <source>
        <dbReference type="ARBA" id="ARBA00023155"/>
    </source>
</evidence>
<protein>
    <submittedName>
        <fullName evidence="12">Zinc-finger homeodomain protein 1</fullName>
    </submittedName>
</protein>
<keyword evidence="8" id="KW-0804">Transcription</keyword>
<keyword evidence="9" id="KW-0539">Nucleus</keyword>
<dbReference type="Proteomes" id="UP000289340">
    <property type="component" value="Chromosome 20"/>
</dbReference>
<feature type="compositionally biased region" description="Acidic residues" evidence="10">
    <location>
        <begin position="435"/>
        <end position="451"/>
    </location>
</feature>
<sequence length="478" mass="53228">MEFKHHEETELRMPAATTSYDDFGIPPSSQGEEEPVAAAIPVAIPMTPTPPTLAQNNDNEKYHECLKNHTIKTGVHTLDGCIKFLPLGEEGTLDALKCLMCNCHRNFHRKKTPNYTYLVPYYRHSPLPLAAYYGEQVGYPHVQGQQCTTLALPSRSRGSGGAQSSREDIEAVSDPTSGATPHGGSSKKRFRTRFTQEQKEKMLAFAEKLGWRILKHDESDVQEFCAETSIQPHVLKVWVNNNKNTLGAEKRKKLEPERRHANRSRISASKKPNLLSHSSEISAASSLLPRCFFSSSSPPLKLQIPLPFYPKLQGKAIFGVLEHTSTSWGFKFQIAMAAQLIYDRVMMECVEGVWETLKGNERCRFRGTIRLTATSLVHPEEPARTLQQPVEWILPTPTPYRLVEPVQVIEVSSSEEDLEEDPEELPPEPAMDALDLPEDDEDSLPDVDSPEDIMSTSEADSTEESGPGGTANSDDSSS</sequence>
<evidence type="ECO:0000256" key="9">
    <source>
        <dbReference type="ARBA" id="ARBA00023242"/>
    </source>
</evidence>
<dbReference type="NCBIfam" id="TIGR01565">
    <property type="entry name" value="homeo_ZF_HD"/>
    <property type="match status" value="1"/>
</dbReference>
<comment type="caution">
    <text evidence="12">The sequence shown here is derived from an EMBL/GenBank/DDBJ whole genome shotgun (WGS) entry which is preliminary data.</text>
</comment>
<evidence type="ECO:0000313" key="13">
    <source>
        <dbReference type="Proteomes" id="UP000289340"/>
    </source>
</evidence>
<evidence type="ECO:0000256" key="5">
    <source>
        <dbReference type="ARBA" id="ARBA00023015"/>
    </source>
</evidence>